<feature type="region of interest" description="Disordered" evidence="1">
    <location>
        <begin position="1"/>
        <end position="61"/>
    </location>
</feature>
<reference evidence="2 3" key="1">
    <citation type="submission" date="2018-02" db="EMBL/GenBank/DDBJ databases">
        <title>Genome sequence of the basidiomycete white-rot fungus Phlebia centrifuga.</title>
        <authorList>
            <person name="Granchi Z."/>
            <person name="Peng M."/>
            <person name="de Vries R.P."/>
            <person name="Hilden K."/>
            <person name="Makela M.R."/>
            <person name="Grigoriev I."/>
            <person name="Riley R."/>
        </authorList>
    </citation>
    <scope>NUCLEOTIDE SEQUENCE [LARGE SCALE GENOMIC DNA]</scope>
    <source>
        <strain evidence="2 3">FBCC195</strain>
    </source>
</reference>
<feature type="compositionally biased region" description="Acidic residues" evidence="1">
    <location>
        <begin position="1"/>
        <end position="10"/>
    </location>
</feature>
<evidence type="ECO:0000313" key="3">
    <source>
        <dbReference type="Proteomes" id="UP000186601"/>
    </source>
</evidence>
<evidence type="ECO:0000256" key="1">
    <source>
        <dbReference type="SAM" id="MobiDB-lite"/>
    </source>
</evidence>
<dbReference type="Proteomes" id="UP000186601">
    <property type="component" value="Unassembled WGS sequence"/>
</dbReference>
<keyword evidence="3" id="KW-1185">Reference proteome</keyword>
<accession>A0A2R6NG78</accession>
<name>A0A2R6NG78_9APHY</name>
<feature type="compositionally biased region" description="Basic and acidic residues" evidence="1">
    <location>
        <begin position="21"/>
        <end position="38"/>
    </location>
</feature>
<protein>
    <submittedName>
        <fullName evidence="2">Uncharacterized protein</fullName>
    </submittedName>
</protein>
<gene>
    <name evidence="2" type="ORF">PHLCEN_2v12760</name>
</gene>
<organism evidence="2 3">
    <name type="scientific">Hermanssonia centrifuga</name>
    <dbReference type="NCBI Taxonomy" id="98765"/>
    <lineage>
        <taxon>Eukaryota</taxon>
        <taxon>Fungi</taxon>
        <taxon>Dikarya</taxon>
        <taxon>Basidiomycota</taxon>
        <taxon>Agaricomycotina</taxon>
        <taxon>Agaricomycetes</taxon>
        <taxon>Polyporales</taxon>
        <taxon>Meruliaceae</taxon>
        <taxon>Hermanssonia</taxon>
    </lineage>
</organism>
<proteinExistence type="predicted"/>
<comment type="caution">
    <text evidence="2">The sequence shown here is derived from an EMBL/GenBank/DDBJ whole genome shotgun (WGS) entry which is preliminary data.</text>
</comment>
<evidence type="ECO:0000313" key="2">
    <source>
        <dbReference type="EMBL" id="PSR71384.1"/>
    </source>
</evidence>
<sequence length="61" mass="6899">MQDAGEEENDVATRNTHLPRGRGDETPEMKQLPLDHLRAPGIQSLAQKKSRKQLTRTTSMK</sequence>
<dbReference type="AlphaFoldDB" id="A0A2R6NG78"/>
<dbReference type="EMBL" id="MLYV02001286">
    <property type="protein sequence ID" value="PSR71384.1"/>
    <property type="molecule type" value="Genomic_DNA"/>
</dbReference>